<dbReference type="eggNOG" id="COG1256">
    <property type="taxonomic scope" value="Bacteria"/>
</dbReference>
<keyword evidence="11" id="KW-0282">Flagellum</keyword>
<evidence type="ECO:0000313" key="11">
    <source>
        <dbReference type="EMBL" id="ADB17038.1"/>
    </source>
</evidence>
<sequence>MTLLSTLQIANNSLIASQLGLQVVGNNIANANTPGYIRQQVVLTPAPTQRYGGLLLGLGVEVQAVIQQTDRFLEERLRSALSDLASGEAQEKTYVQLESLLGELSDTDLSTALTDFFGSVQDILNQPDSESVRNLAVLQGQSLAADISRMHERVGQLRTDINTQIDQTAVEINGHINEIAKLNVQILQAEGGGTSASDAVGLRDRRSIVLNELAQILDITAIEQPTGDVSVYVGGDYLVFQGTARPVTIEQTTDRGQTVSRIKLIETDAPLFSSSGKLAGLVTSRDAILGGFLDSLNDFATTLVSEFNKVYSQGQGLSGYSQITSEFAVDNVEASLDEAGLKFSANSGSFDILVRNKQTGLSETTQIQVDLNGLDDDTSLEELVEAINAVDGINASIDPNRRVVIKTDSQLVDFSFAGDTSGVLAALGINTFFKGTSASDIGVNKQLIDNPALFAASGGGIGEDTDVAIKLANLLSTPLESQNGSTLAVLYDKLTAEVSQGAAVTTSVTEGYRVFQNTLEGQLLAITGVNLDEEAVRMIQYQRTFQASARVISTINDLLEVLVNI</sequence>
<dbReference type="STRING" id="530564.Psta_2368"/>
<keyword evidence="11" id="KW-0966">Cell projection</keyword>
<dbReference type="EMBL" id="CP001848">
    <property type="protein sequence ID" value="ADB17038.1"/>
    <property type="molecule type" value="Genomic_DNA"/>
</dbReference>
<dbReference type="GO" id="GO:0005198">
    <property type="term" value="F:structural molecule activity"/>
    <property type="evidence" value="ECO:0007669"/>
    <property type="project" value="UniProtKB-UniRule"/>
</dbReference>
<dbReference type="HOGENOM" id="CLU_012762_1_3_0"/>
<evidence type="ECO:0000256" key="7">
    <source>
        <dbReference type="RuleBase" id="RU362065"/>
    </source>
</evidence>
<accession>D2R3T4</accession>
<dbReference type="KEGG" id="psl:Psta_2368"/>
<feature type="domain" description="Flagellar hook-associated protein FlgK helical" evidence="10">
    <location>
        <begin position="96"/>
        <end position="319"/>
    </location>
</feature>
<dbReference type="GO" id="GO:0005576">
    <property type="term" value="C:extracellular region"/>
    <property type="evidence" value="ECO:0007669"/>
    <property type="project" value="UniProtKB-SubCell"/>
</dbReference>
<evidence type="ECO:0000313" key="12">
    <source>
        <dbReference type="Proteomes" id="UP000001887"/>
    </source>
</evidence>
<dbReference type="SUPFAM" id="SSF64518">
    <property type="entry name" value="Phase 1 flagellin"/>
    <property type="match status" value="1"/>
</dbReference>
<dbReference type="PANTHER" id="PTHR30033">
    <property type="entry name" value="FLAGELLAR HOOK-ASSOCIATED PROTEIN 1"/>
    <property type="match status" value="1"/>
</dbReference>
<dbReference type="PANTHER" id="PTHR30033:SF2">
    <property type="entry name" value="FLAGELLAR HOOK PROTEIN"/>
    <property type="match status" value="1"/>
</dbReference>
<dbReference type="PRINTS" id="PR01005">
    <property type="entry name" value="FLGHOOKAP1"/>
</dbReference>
<feature type="domain" description="Flagellar basal-body/hook protein C-terminal" evidence="9">
    <location>
        <begin position="525"/>
        <end position="564"/>
    </location>
</feature>
<keyword evidence="12" id="KW-1185">Reference proteome</keyword>
<proteinExistence type="inferred from homology"/>
<keyword evidence="11" id="KW-0969">Cilium</keyword>
<evidence type="ECO:0000256" key="2">
    <source>
        <dbReference type="ARBA" id="ARBA00004613"/>
    </source>
</evidence>
<feature type="domain" description="Flagellar basal body rod protein N-terminal" evidence="8">
    <location>
        <begin position="7"/>
        <end position="36"/>
    </location>
</feature>
<keyword evidence="5 7" id="KW-0964">Secreted</keyword>
<evidence type="ECO:0000259" key="9">
    <source>
        <dbReference type="Pfam" id="PF06429"/>
    </source>
</evidence>
<reference evidence="11 12" key="1">
    <citation type="journal article" date="2009" name="Stand. Genomic Sci.">
        <title>Complete genome sequence of Pirellula staleyi type strain (ATCC 27377).</title>
        <authorList>
            <person name="Clum A."/>
            <person name="Tindall B.J."/>
            <person name="Sikorski J."/>
            <person name="Ivanova N."/>
            <person name="Mavrommatis K."/>
            <person name="Lucas S."/>
            <person name="Glavina del Rio T."/>
            <person name="Nolan M."/>
            <person name="Chen F."/>
            <person name="Tice H."/>
            <person name="Pitluck S."/>
            <person name="Cheng J.F."/>
            <person name="Chertkov O."/>
            <person name="Brettin T."/>
            <person name="Han C."/>
            <person name="Detter J.C."/>
            <person name="Kuske C."/>
            <person name="Bruce D."/>
            <person name="Goodwin L."/>
            <person name="Ovchinikova G."/>
            <person name="Pati A."/>
            <person name="Mikhailova N."/>
            <person name="Chen A."/>
            <person name="Palaniappan K."/>
            <person name="Land M."/>
            <person name="Hauser L."/>
            <person name="Chang Y.J."/>
            <person name="Jeffries C.D."/>
            <person name="Chain P."/>
            <person name="Rohde M."/>
            <person name="Goker M."/>
            <person name="Bristow J."/>
            <person name="Eisen J.A."/>
            <person name="Markowitz V."/>
            <person name="Hugenholtz P."/>
            <person name="Kyrpides N.C."/>
            <person name="Klenk H.P."/>
            <person name="Lapidus A."/>
        </authorList>
    </citation>
    <scope>NUCLEOTIDE SEQUENCE [LARGE SCALE GENOMIC DNA]</scope>
    <source>
        <strain evidence="12">ATCC 27377 / DSM 6068 / ICPB 4128</strain>
    </source>
</reference>
<name>D2R3T4_PIRSD</name>
<dbReference type="OrthoDB" id="9802553at2"/>
<comment type="similarity">
    <text evidence="3 7">Belongs to the flagella basal body rod proteins family.</text>
</comment>
<protein>
    <recommendedName>
        <fullName evidence="4 7">Flagellar hook-associated protein 1</fullName>
        <shortName evidence="7">HAP1</shortName>
    </recommendedName>
</protein>
<dbReference type="NCBIfam" id="TIGR02492">
    <property type="entry name" value="flgK_ends"/>
    <property type="match status" value="1"/>
</dbReference>
<dbReference type="eggNOG" id="COG1749">
    <property type="taxonomic scope" value="Bacteria"/>
</dbReference>
<evidence type="ECO:0000259" key="10">
    <source>
        <dbReference type="Pfam" id="PF22638"/>
    </source>
</evidence>
<organism evidence="11 12">
    <name type="scientific">Pirellula staleyi (strain ATCC 27377 / DSM 6068 / ICPB 4128)</name>
    <name type="common">Pirella staleyi</name>
    <dbReference type="NCBI Taxonomy" id="530564"/>
    <lineage>
        <taxon>Bacteria</taxon>
        <taxon>Pseudomonadati</taxon>
        <taxon>Planctomycetota</taxon>
        <taxon>Planctomycetia</taxon>
        <taxon>Pirellulales</taxon>
        <taxon>Pirellulaceae</taxon>
        <taxon>Pirellula</taxon>
    </lineage>
</organism>
<dbReference type="GO" id="GO:0009424">
    <property type="term" value="C:bacterial-type flagellum hook"/>
    <property type="evidence" value="ECO:0007669"/>
    <property type="project" value="UniProtKB-UniRule"/>
</dbReference>
<evidence type="ECO:0000256" key="3">
    <source>
        <dbReference type="ARBA" id="ARBA00009677"/>
    </source>
</evidence>
<dbReference type="Pfam" id="PF00460">
    <property type="entry name" value="Flg_bb_rod"/>
    <property type="match status" value="1"/>
</dbReference>
<evidence type="ECO:0000256" key="1">
    <source>
        <dbReference type="ARBA" id="ARBA00004365"/>
    </source>
</evidence>
<dbReference type="AlphaFoldDB" id="D2R3T4"/>
<keyword evidence="6 7" id="KW-0975">Bacterial flagellum</keyword>
<dbReference type="GO" id="GO:0044780">
    <property type="term" value="P:bacterial-type flagellum assembly"/>
    <property type="evidence" value="ECO:0007669"/>
    <property type="project" value="InterPro"/>
</dbReference>
<dbReference type="Pfam" id="PF06429">
    <property type="entry name" value="Flg_bbr_C"/>
    <property type="match status" value="1"/>
</dbReference>
<evidence type="ECO:0000256" key="5">
    <source>
        <dbReference type="ARBA" id="ARBA00022525"/>
    </source>
</evidence>
<dbReference type="InterPro" id="IPR053927">
    <property type="entry name" value="FlgK_helical"/>
</dbReference>
<dbReference type="InterPro" id="IPR001444">
    <property type="entry name" value="Flag_bb_rod_N"/>
</dbReference>
<dbReference type="Proteomes" id="UP000001887">
    <property type="component" value="Chromosome"/>
</dbReference>
<evidence type="ECO:0000259" key="8">
    <source>
        <dbReference type="Pfam" id="PF00460"/>
    </source>
</evidence>
<dbReference type="InterPro" id="IPR010930">
    <property type="entry name" value="Flg_bb/hook_C_dom"/>
</dbReference>
<gene>
    <name evidence="7" type="primary">flgK</name>
    <name evidence="11" type="ordered locus">Psta_2368</name>
</gene>
<dbReference type="Pfam" id="PF22638">
    <property type="entry name" value="FlgK_D1"/>
    <property type="match status" value="1"/>
</dbReference>
<evidence type="ECO:0000256" key="6">
    <source>
        <dbReference type="ARBA" id="ARBA00023143"/>
    </source>
</evidence>
<dbReference type="InterPro" id="IPR002371">
    <property type="entry name" value="FlgK"/>
</dbReference>
<evidence type="ECO:0000256" key="4">
    <source>
        <dbReference type="ARBA" id="ARBA00016244"/>
    </source>
</evidence>
<comment type="subcellular location">
    <subcellularLocation>
        <location evidence="1 7">Bacterial flagellum</location>
    </subcellularLocation>
    <subcellularLocation>
        <location evidence="2 7">Secreted</location>
    </subcellularLocation>
</comment>